<dbReference type="PATRIC" id="fig|608538.5.peg.36"/>
<dbReference type="eggNOG" id="COG0177">
    <property type="taxonomic scope" value="Bacteria"/>
</dbReference>
<dbReference type="Pfam" id="PF00633">
    <property type="entry name" value="HHH"/>
    <property type="match status" value="1"/>
</dbReference>
<gene>
    <name evidence="12" type="primary">nth</name>
    <name evidence="14" type="ordered locus">HTH_0034</name>
</gene>
<dbReference type="InterPro" id="IPR023170">
    <property type="entry name" value="HhH_base_excis_C"/>
</dbReference>
<dbReference type="GO" id="GO:0046872">
    <property type="term" value="F:metal ion binding"/>
    <property type="evidence" value="ECO:0007669"/>
    <property type="project" value="UniProtKB-KW"/>
</dbReference>
<dbReference type="GO" id="GO:0003677">
    <property type="term" value="F:DNA binding"/>
    <property type="evidence" value="ECO:0007669"/>
    <property type="project" value="UniProtKB-UniRule"/>
</dbReference>
<dbReference type="GO" id="GO:0006289">
    <property type="term" value="P:nucleotide-excision repair"/>
    <property type="evidence" value="ECO:0007669"/>
    <property type="project" value="TreeGrafter"/>
</dbReference>
<dbReference type="SMART" id="SM00525">
    <property type="entry name" value="FES"/>
    <property type="match status" value="1"/>
</dbReference>
<dbReference type="InterPro" id="IPR004035">
    <property type="entry name" value="Endouclease-III_FeS-bd_BS"/>
</dbReference>
<keyword evidence="9 12" id="KW-0234">DNA repair</keyword>
<sequence length="216" mass="25128">MRKEDVEKVIDILRREFPRWNAPVVSLIAQKTGDPFRVLVCALISTRTKDETTAMVCKRLFERIKNVDDLYNIDEEELSRLLYPVGFYKNKAKFLKSIAEEIKKNYSSQVPNKLEDLLKLKGVGRKVANLVLSEGYGIPAICVDTHVHRITNRWCLIKSKDPEETERKLTEILPEKYWIEFNKLLVAFGQTLCKPVKPLCGVCPIREYCEYEFKTL</sequence>
<dbReference type="GO" id="GO:0006285">
    <property type="term" value="P:base-excision repair, AP site formation"/>
    <property type="evidence" value="ECO:0007669"/>
    <property type="project" value="TreeGrafter"/>
</dbReference>
<keyword evidence="14" id="KW-0540">Nuclease</keyword>
<dbReference type="PANTHER" id="PTHR43286">
    <property type="entry name" value="ENDONUCLEASE III-LIKE PROTEIN 1"/>
    <property type="match status" value="1"/>
</dbReference>
<dbReference type="Pfam" id="PF10576">
    <property type="entry name" value="EndIII_4Fe-2S"/>
    <property type="match status" value="1"/>
</dbReference>
<keyword evidence="7 12" id="KW-0411">Iron-sulfur</keyword>
<dbReference type="Proteomes" id="UP000002574">
    <property type="component" value="Chromosome"/>
</dbReference>
<dbReference type="HAMAP" id="MF_00942">
    <property type="entry name" value="Nth"/>
    <property type="match status" value="1"/>
</dbReference>
<keyword evidence="4 12" id="KW-0227">DNA damage</keyword>
<name>D3DF99_HYDTT</name>
<dbReference type="Pfam" id="PF00730">
    <property type="entry name" value="HhH-GPD"/>
    <property type="match status" value="1"/>
</dbReference>
<dbReference type="SUPFAM" id="SSF48150">
    <property type="entry name" value="DNA-glycosylase"/>
    <property type="match status" value="1"/>
</dbReference>
<organism evidence="14 15">
    <name type="scientific">Hydrogenobacter thermophilus (strain DSM 6534 / IAM 12695 / TK-6)</name>
    <dbReference type="NCBI Taxonomy" id="608538"/>
    <lineage>
        <taxon>Bacteria</taxon>
        <taxon>Pseudomonadati</taxon>
        <taxon>Aquificota</taxon>
        <taxon>Aquificia</taxon>
        <taxon>Aquificales</taxon>
        <taxon>Aquificaceae</taxon>
        <taxon>Hydrogenobacter</taxon>
    </lineage>
</organism>
<evidence type="ECO:0000256" key="2">
    <source>
        <dbReference type="ARBA" id="ARBA00022485"/>
    </source>
</evidence>
<dbReference type="PIRSF" id="PIRSF001435">
    <property type="entry name" value="Nth"/>
    <property type="match status" value="1"/>
</dbReference>
<comment type="catalytic activity">
    <reaction evidence="12">
        <text>2'-deoxyribonucleotide-(2'-deoxyribose 5'-phosphate)-2'-deoxyribonucleotide-DNA = a 3'-end 2'-deoxyribonucleotide-(2,3-dehydro-2,3-deoxyribose 5'-phosphate)-DNA + a 5'-end 5'-phospho-2'-deoxyribonucleoside-DNA + H(+)</text>
        <dbReference type="Rhea" id="RHEA:66592"/>
        <dbReference type="Rhea" id="RHEA-COMP:13180"/>
        <dbReference type="Rhea" id="RHEA-COMP:16897"/>
        <dbReference type="Rhea" id="RHEA-COMP:17067"/>
        <dbReference type="ChEBI" id="CHEBI:15378"/>
        <dbReference type="ChEBI" id="CHEBI:136412"/>
        <dbReference type="ChEBI" id="CHEBI:157695"/>
        <dbReference type="ChEBI" id="CHEBI:167181"/>
        <dbReference type="EC" id="4.2.99.18"/>
    </reaction>
</comment>
<dbReference type="Gene3D" id="1.10.1670.10">
    <property type="entry name" value="Helix-hairpin-Helix base-excision DNA repair enzymes (C-terminal)"/>
    <property type="match status" value="1"/>
</dbReference>
<evidence type="ECO:0000256" key="3">
    <source>
        <dbReference type="ARBA" id="ARBA00022723"/>
    </source>
</evidence>
<dbReference type="AlphaFoldDB" id="D3DF99"/>
<evidence type="ECO:0000313" key="15">
    <source>
        <dbReference type="Proteomes" id="UP000002574"/>
    </source>
</evidence>
<keyword evidence="6 12" id="KW-0408">Iron</keyword>
<evidence type="ECO:0000256" key="8">
    <source>
        <dbReference type="ARBA" id="ARBA00023125"/>
    </source>
</evidence>
<dbReference type="InterPro" id="IPR003265">
    <property type="entry name" value="HhH-GPD_domain"/>
</dbReference>
<dbReference type="KEGG" id="hte:Hydth_0035"/>
<reference evidence="14 15" key="1">
    <citation type="journal article" date="2010" name="J. Bacteriol.">
        <title>Complete genome sequence of the thermophilic, obligately chemolithoautotrophic hydrogen-oxidizing bacterium Hydrogenobacter thermophilus TK-6.</title>
        <authorList>
            <person name="Arai H."/>
            <person name="Kanbe H."/>
            <person name="Ishii M."/>
            <person name="Igarashi Y."/>
        </authorList>
    </citation>
    <scope>NUCLEOTIDE SEQUENCE [LARGE SCALE GENOMIC DNA]</scope>
    <source>
        <strain evidence="15">DSM 6534 / IAM 12695 / TK-6 [Tokyo]</strain>
    </source>
</reference>
<dbReference type="OrthoDB" id="9800977at2"/>
<evidence type="ECO:0000256" key="10">
    <source>
        <dbReference type="ARBA" id="ARBA00023239"/>
    </source>
</evidence>
<feature type="binding site" evidence="12">
    <location>
        <position position="203"/>
    </location>
    <ligand>
        <name>[4Fe-4S] cluster</name>
        <dbReference type="ChEBI" id="CHEBI:49883"/>
    </ligand>
</feature>
<comment type="cofactor">
    <cofactor evidence="12">
        <name>[4Fe-4S] cluster</name>
        <dbReference type="ChEBI" id="CHEBI:49883"/>
    </cofactor>
    <text evidence="12">Binds 1 [4Fe-4S] cluster.</text>
</comment>
<evidence type="ECO:0000259" key="13">
    <source>
        <dbReference type="SMART" id="SM00478"/>
    </source>
</evidence>
<feature type="binding site" evidence="12">
    <location>
        <position position="209"/>
    </location>
    <ligand>
        <name>[4Fe-4S] cluster</name>
        <dbReference type="ChEBI" id="CHEBI:49883"/>
    </ligand>
</feature>
<dbReference type="GO" id="GO:0140078">
    <property type="term" value="F:class I DNA-(apurinic or apyrimidinic site) endonuclease activity"/>
    <property type="evidence" value="ECO:0007669"/>
    <property type="project" value="UniProtKB-EC"/>
</dbReference>
<feature type="domain" description="HhH-GPD" evidence="13">
    <location>
        <begin position="44"/>
        <end position="191"/>
    </location>
</feature>
<keyword evidence="11 12" id="KW-0326">Glycosidase</keyword>
<dbReference type="FunFam" id="1.10.1670.10:FF:000001">
    <property type="entry name" value="Endonuclease III"/>
    <property type="match status" value="1"/>
</dbReference>
<keyword evidence="2 12" id="KW-0004">4Fe-4S</keyword>
<dbReference type="Gene3D" id="1.10.340.30">
    <property type="entry name" value="Hypothetical protein, domain 2"/>
    <property type="match status" value="1"/>
</dbReference>
<dbReference type="InterPro" id="IPR011257">
    <property type="entry name" value="DNA_glycosylase"/>
</dbReference>
<evidence type="ECO:0000256" key="4">
    <source>
        <dbReference type="ARBA" id="ARBA00022763"/>
    </source>
</evidence>
<evidence type="ECO:0000256" key="9">
    <source>
        <dbReference type="ARBA" id="ARBA00023204"/>
    </source>
</evidence>
<dbReference type="InterPro" id="IPR000445">
    <property type="entry name" value="HhH_motif"/>
</dbReference>
<evidence type="ECO:0000256" key="5">
    <source>
        <dbReference type="ARBA" id="ARBA00022801"/>
    </source>
</evidence>
<evidence type="ECO:0000256" key="11">
    <source>
        <dbReference type="ARBA" id="ARBA00023295"/>
    </source>
</evidence>
<dbReference type="SMART" id="SM00478">
    <property type="entry name" value="ENDO3c"/>
    <property type="match status" value="1"/>
</dbReference>
<proteinExistence type="inferred from homology"/>
<evidence type="ECO:0000256" key="1">
    <source>
        <dbReference type="ARBA" id="ARBA00008343"/>
    </source>
</evidence>
<keyword evidence="14" id="KW-0255">Endonuclease</keyword>
<dbReference type="STRING" id="608538.HTH_0034"/>
<dbReference type="InterPro" id="IPR005759">
    <property type="entry name" value="Nth"/>
</dbReference>
<evidence type="ECO:0000256" key="6">
    <source>
        <dbReference type="ARBA" id="ARBA00023004"/>
    </source>
</evidence>
<comment type="similarity">
    <text evidence="1 12">Belongs to the Nth/MutY family.</text>
</comment>
<dbReference type="EMBL" id="AP011112">
    <property type="protein sequence ID" value="BAI68501.1"/>
    <property type="molecule type" value="Genomic_DNA"/>
</dbReference>
<feature type="binding site" evidence="12">
    <location>
        <position position="193"/>
    </location>
    <ligand>
        <name>[4Fe-4S] cluster</name>
        <dbReference type="ChEBI" id="CHEBI:49883"/>
    </ligand>
</feature>
<accession>D3DF99</accession>
<feature type="binding site" evidence="12">
    <location>
        <position position="200"/>
    </location>
    <ligand>
        <name>[4Fe-4S] cluster</name>
        <dbReference type="ChEBI" id="CHEBI:49883"/>
    </ligand>
</feature>
<dbReference type="GO" id="GO:0000703">
    <property type="term" value="F:oxidized pyrimidine nucleobase lesion DNA N-glycosylase activity"/>
    <property type="evidence" value="ECO:0007669"/>
    <property type="project" value="TreeGrafter"/>
</dbReference>
<evidence type="ECO:0000313" key="14">
    <source>
        <dbReference type="EMBL" id="BAI68501.1"/>
    </source>
</evidence>
<keyword evidence="3 12" id="KW-0479">Metal-binding</keyword>
<dbReference type="PROSITE" id="PS00764">
    <property type="entry name" value="ENDONUCLEASE_III_1"/>
    <property type="match status" value="1"/>
</dbReference>
<dbReference type="FunFam" id="1.10.340.30:FF:000001">
    <property type="entry name" value="Endonuclease III"/>
    <property type="match status" value="1"/>
</dbReference>
<dbReference type="PANTHER" id="PTHR43286:SF1">
    <property type="entry name" value="ENDONUCLEASE III-LIKE PROTEIN 1"/>
    <property type="match status" value="1"/>
</dbReference>
<protein>
    <recommendedName>
        <fullName evidence="12">Endonuclease III</fullName>
        <ecNumber evidence="12">4.2.99.18</ecNumber>
    </recommendedName>
    <alternativeName>
        <fullName evidence="12">DNA-(apurinic or apyrimidinic site) lyase</fullName>
    </alternativeName>
</protein>
<comment type="function">
    <text evidence="12">DNA repair enzyme that has both DNA N-glycosylase activity and AP-lyase activity. The DNA N-glycosylase activity releases various damaged pyrimidines from DNA by cleaving the N-glycosidic bond, leaving an AP (apurinic/apyrimidinic) site. The AP-lyase activity cleaves the phosphodiester bond 3' to the AP site by a beta-elimination, leaving a 3'-terminal unsaturated sugar and a product with a terminal 5'-phosphate.</text>
</comment>
<evidence type="ECO:0000256" key="12">
    <source>
        <dbReference type="HAMAP-Rule" id="MF_00942"/>
    </source>
</evidence>
<dbReference type="EC" id="4.2.99.18" evidence="12"/>
<dbReference type="RefSeq" id="WP_012962684.1">
    <property type="nucleotide sequence ID" value="NC_013799.1"/>
</dbReference>
<keyword evidence="5 12" id="KW-0378">Hydrolase</keyword>
<keyword evidence="8 12" id="KW-0238">DNA-binding</keyword>
<dbReference type="CDD" id="cd00056">
    <property type="entry name" value="ENDO3c"/>
    <property type="match status" value="1"/>
</dbReference>
<dbReference type="GO" id="GO:0051539">
    <property type="term" value="F:4 iron, 4 sulfur cluster binding"/>
    <property type="evidence" value="ECO:0007669"/>
    <property type="project" value="UniProtKB-UniRule"/>
</dbReference>
<keyword evidence="10 12" id="KW-0456">Lyase</keyword>
<dbReference type="InterPro" id="IPR003651">
    <property type="entry name" value="Endonuclease3_FeS-loop_motif"/>
</dbReference>
<keyword evidence="15" id="KW-1185">Reference proteome</keyword>
<evidence type="ECO:0000256" key="7">
    <source>
        <dbReference type="ARBA" id="ARBA00023014"/>
    </source>
</evidence>
<dbReference type="KEGG" id="hth:HTH_0034"/>